<keyword evidence="1" id="KW-0812">Transmembrane</keyword>
<keyword evidence="1" id="KW-0472">Membrane</keyword>
<dbReference type="RefSeq" id="WP_132878799.1">
    <property type="nucleotide sequence ID" value="NZ_SLXQ01000010.1"/>
</dbReference>
<evidence type="ECO:0000256" key="1">
    <source>
        <dbReference type="SAM" id="Phobius"/>
    </source>
</evidence>
<dbReference type="EMBL" id="SLXQ01000010">
    <property type="protein sequence ID" value="TCP48518.1"/>
    <property type="molecule type" value="Genomic_DNA"/>
</dbReference>
<reference evidence="2 3" key="1">
    <citation type="submission" date="2019-03" db="EMBL/GenBank/DDBJ databases">
        <title>Genomic Encyclopedia of Type Strains, Phase IV (KMG-IV): sequencing the most valuable type-strain genomes for metagenomic binning, comparative biology and taxonomic classification.</title>
        <authorList>
            <person name="Goeker M."/>
        </authorList>
    </citation>
    <scope>NUCLEOTIDE SEQUENCE [LARGE SCALE GENOMIC DNA]</scope>
    <source>
        <strain evidence="2 3">DSM 45765</strain>
    </source>
</reference>
<dbReference type="Proteomes" id="UP000294911">
    <property type="component" value="Unassembled WGS sequence"/>
</dbReference>
<evidence type="ECO:0000313" key="2">
    <source>
        <dbReference type="EMBL" id="TCP48518.1"/>
    </source>
</evidence>
<protein>
    <submittedName>
        <fullName evidence="2">Uncharacterized protein</fullName>
    </submittedName>
</protein>
<accession>A0A4R2QJ66</accession>
<gene>
    <name evidence="2" type="ORF">EV191_11075</name>
</gene>
<proteinExistence type="predicted"/>
<evidence type="ECO:0000313" key="3">
    <source>
        <dbReference type="Proteomes" id="UP000294911"/>
    </source>
</evidence>
<feature type="transmembrane region" description="Helical" evidence="1">
    <location>
        <begin position="36"/>
        <end position="55"/>
    </location>
</feature>
<feature type="transmembrane region" description="Helical" evidence="1">
    <location>
        <begin position="138"/>
        <end position="161"/>
    </location>
</feature>
<keyword evidence="3" id="KW-1185">Reference proteome</keyword>
<keyword evidence="1" id="KW-1133">Transmembrane helix</keyword>
<dbReference type="AlphaFoldDB" id="A0A4R2QJ66"/>
<comment type="caution">
    <text evidence="2">The sequence shown here is derived from an EMBL/GenBank/DDBJ whole genome shotgun (WGS) entry which is preliminary data.</text>
</comment>
<dbReference type="OrthoDB" id="3694551at2"/>
<feature type="transmembrane region" description="Helical" evidence="1">
    <location>
        <begin position="12"/>
        <end position="30"/>
    </location>
</feature>
<sequence length="163" mass="17948">MARKTKPSKFGELIALIIIGAVVHVIYGHLLPTVSWALIALAVFMLWISFFMPTYCDYRTQRNRPCRWRVRGKLRGCGIHARDKRDALWRACRLKNPGTLFRVMWASPDDPPPARPGAGTPNTSLQPAATQQGARDAAVFYCTLVSTVAGVISAIVGVLALTN</sequence>
<name>A0A4R2QJ66_9PSEU</name>
<organism evidence="2 3">
    <name type="scientific">Tamaricihabitans halophyticus</name>
    <dbReference type="NCBI Taxonomy" id="1262583"/>
    <lineage>
        <taxon>Bacteria</taxon>
        <taxon>Bacillati</taxon>
        <taxon>Actinomycetota</taxon>
        <taxon>Actinomycetes</taxon>
        <taxon>Pseudonocardiales</taxon>
        <taxon>Pseudonocardiaceae</taxon>
        <taxon>Tamaricihabitans</taxon>
    </lineage>
</organism>